<name>A0ACB8S576_9AGAM</name>
<accession>A0ACB8S576</accession>
<evidence type="ECO:0000313" key="1">
    <source>
        <dbReference type="EMBL" id="KAI0051307.1"/>
    </source>
</evidence>
<keyword evidence="2" id="KW-1185">Reference proteome</keyword>
<organism evidence="1 2">
    <name type="scientific">Auriscalpium vulgare</name>
    <dbReference type="NCBI Taxonomy" id="40419"/>
    <lineage>
        <taxon>Eukaryota</taxon>
        <taxon>Fungi</taxon>
        <taxon>Dikarya</taxon>
        <taxon>Basidiomycota</taxon>
        <taxon>Agaricomycotina</taxon>
        <taxon>Agaricomycetes</taxon>
        <taxon>Russulales</taxon>
        <taxon>Auriscalpiaceae</taxon>
        <taxon>Auriscalpium</taxon>
    </lineage>
</organism>
<dbReference type="Proteomes" id="UP000814033">
    <property type="component" value="Unassembled WGS sequence"/>
</dbReference>
<reference evidence="1" key="1">
    <citation type="submission" date="2021-02" db="EMBL/GenBank/DDBJ databases">
        <authorList>
            <consortium name="DOE Joint Genome Institute"/>
            <person name="Ahrendt S."/>
            <person name="Looney B.P."/>
            <person name="Miyauchi S."/>
            <person name="Morin E."/>
            <person name="Drula E."/>
            <person name="Courty P.E."/>
            <person name="Chicoki N."/>
            <person name="Fauchery L."/>
            <person name="Kohler A."/>
            <person name="Kuo A."/>
            <person name="Labutti K."/>
            <person name="Pangilinan J."/>
            <person name="Lipzen A."/>
            <person name="Riley R."/>
            <person name="Andreopoulos W."/>
            <person name="He G."/>
            <person name="Johnson J."/>
            <person name="Barry K.W."/>
            <person name="Grigoriev I.V."/>
            <person name="Nagy L."/>
            <person name="Hibbett D."/>
            <person name="Henrissat B."/>
            <person name="Matheny P.B."/>
            <person name="Labbe J."/>
            <person name="Martin F."/>
        </authorList>
    </citation>
    <scope>NUCLEOTIDE SEQUENCE</scope>
    <source>
        <strain evidence="1">FP105234-sp</strain>
    </source>
</reference>
<dbReference type="EMBL" id="MU275853">
    <property type="protein sequence ID" value="KAI0051307.1"/>
    <property type="molecule type" value="Genomic_DNA"/>
</dbReference>
<evidence type="ECO:0000313" key="2">
    <source>
        <dbReference type="Proteomes" id="UP000814033"/>
    </source>
</evidence>
<protein>
    <submittedName>
        <fullName evidence="1">Uncharacterized protein</fullName>
    </submittedName>
</protein>
<reference evidence="1" key="2">
    <citation type="journal article" date="2022" name="New Phytol.">
        <title>Evolutionary transition to the ectomycorrhizal habit in the genomes of a hyperdiverse lineage of mushroom-forming fungi.</title>
        <authorList>
            <person name="Looney B."/>
            <person name="Miyauchi S."/>
            <person name="Morin E."/>
            <person name="Drula E."/>
            <person name="Courty P.E."/>
            <person name="Kohler A."/>
            <person name="Kuo A."/>
            <person name="LaButti K."/>
            <person name="Pangilinan J."/>
            <person name="Lipzen A."/>
            <person name="Riley R."/>
            <person name="Andreopoulos W."/>
            <person name="He G."/>
            <person name="Johnson J."/>
            <person name="Nolan M."/>
            <person name="Tritt A."/>
            <person name="Barry K.W."/>
            <person name="Grigoriev I.V."/>
            <person name="Nagy L.G."/>
            <person name="Hibbett D."/>
            <person name="Henrissat B."/>
            <person name="Matheny P.B."/>
            <person name="Labbe J."/>
            <person name="Martin F.M."/>
        </authorList>
    </citation>
    <scope>NUCLEOTIDE SEQUENCE</scope>
    <source>
        <strain evidence="1">FP105234-sp</strain>
    </source>
</reference>
<proteinExistence type="predicted"/>
<sequence length="66" mass="7004">MSAGGPPPLPVSPEAAAHRYVSLILLSLYVYRSYDRINAGRVCSFGYPGGSPARLCVVSHRRGSGL</sequence>
<gene>
    <name evidence="1" type="ORF">FA95DRAFT_1554650</name>
</gene>
<comment type="caution">
    <text evidence="1">The sequence shown here is derived from an EMBL/GenBank/DDBJ whole genome shotgun (WGS) entry which is preliminary data.</text>
</comment>